<keyword evidence="3" id="KW-1185">Reference proteome</keyword>
<proteinExistence type="predicted"/>
<dbReference type="EMBL" id="CADCXU010026979">
    <property type="protein sequence ID" value="CAB0013708.1"/>
    <property type="molecule type" value="Genomic_DNA"/>
</dbReference>
<dbReference type="EMBL" id="CADCXU010026978">
    <property type="protein sequence ID" value="CAB0013705.1"/>
    <property type="molecule type" value="Genomic_DNA"/>
</dbReference>
<reference evidence="1 3" key="1">
    <citation type="submission" date="2020-02" db="EMBL/GenBank/DDBJ databases">
        <authorList>
            <person name="Ferguson B K."/>
        </authorList>
    </citation>
    <scope>NUCLEOTIDE SEQUENCE [LARGE SCALE GENOMIC DNA]</scope>
</reference>
<evidence type="ECO:0000313" key="1">
    <source>
        <dbReference type="EMBL" id="CAB0013705.1"/>
    </source>
</evidence>
<sequence length="67" mass="7570">MKRIARESVFWQKHQKIYNTFEPRYSTQKCASSGSGHAHDPSTHQPVIECKLTSCSPVTAACTRCRS</sequence>
<evidence type="ECO:0000313" key="3">
    <source>
        <dbReference type="Proteomes" id="UP000479000"/>
    </source>
</evidence>
<dbReference type="Proteomes" id="UP000479000">
    <property type="component" value="Unassembled WGS sequence"/>
</dbReference>
<name>A0A6H5H7J3_9HEMI</name>
<organism evidence="1 3">
    <name type="scientific">Nesidiocoris tenuis</name>
    <dbReference type="NCBI Taxonomy" id="355587"/>
    <lineage>
        <taxon>Eukaryota</taxon>
        <taxon>Metazoa</taxon>
        <taxon>Ecdysozoa</taxon>
        <taxon>Arthropoda</taxon>
        <taxon>Hexapoda</taxon>
        <taxon>Insecta</taxon>
        <taxon>Pterygota</taxon>
        <taxon>Neoptera</taxon>
        <taxon>Paraneoptera</taxon>
        <taxon>Hemiptera</taxon>
        <taxon>Heteroptera</taxon>
        <taxon>Panheteroptera</taxon>
        <taxon>Cimicomorpha</taxon>
        <taxon>Miridae</taxon>
        <taxon>Dicyphina</taxon>
        <taxon>Nesidiocoris</taxon>
    </lineage>
</organism>
<accession>A0A6H5H7J3</accession>
<gene>
    <name evidence="1" type="ORF">NTEN_LOCUS18291</name>
    <name evidence="2" type="ORF">NTEN_LOCUS18293</name>
</gene>
<dbReference type="AlphaFoldDB" id="A0A6H5H7J3"/>
<protein>
    <submittedName>
        <fullName evidence="1">Uncharacterized protein</fullName>
    </submittedName>
</protein>
<evidence type="ECO:0000313" key="2">
    <source>
        <dbReference type="EMBL" id="CAB0013708.1"/>
    </source>
</evidence>